<evidence type="ECO:0000313" key="4">
    <source>
        <dbReference type="Proteomes" id="UP000023772"/>
    </source>
</evidence>
<dbReference type="PROSITE" id="PS51257">
    <property type="entry name" value="PROKAR_LIPOPROTEIN"/>
    <property type="match status" value="1"/>
</dbReference>
<evidence type="ECO:0000313" key="5">
    <source>
        <dbReference type="Proteomes" id="UP000181981"/>
    </source>
</evidence>
<sequence>MKNWLLLTVMLFAIAACTFQKKITNKALSHGIVGQKEKIVYSRVGLPTEINTANEGEKVLVYEVSERMMVGYSKSIKPAVTSQFDMDGQRDYDVDVWQIGDALSDAKSNTEYRTNKAFLKVYIDSTGTCTGFEQNLPKLQQEYYYDRLKKYIPEE</sequence>
<reference evidence="2 4" key="1">
    <citation type="submission" date="2014-03" db="EMBL/GenBank/DDBJ databases">
        <title>Complete genome sequence of a deeply braunched marine Bacteroidia bacterium Draconibacterium orientale type strain FH5T.</title>
        <authorList>
            <person name="Li X."/>
            <person name="Wang X."/>
            <person name="Xie Z."/>
            <person name="Du Z."/>
            <person name="Chen G."/>
        </authorList>
    </citation>
    <scope>NUCLEOTIDE SEQUENCE [LARGE SCALE GENOMIC DNA]</scope>
    <source>
        <strain evidence="2 4">FH5</strain>
    </source>
</reference>
<evidence type="ECO:0000313" key="3">
    <source>
        <dbReference type="EMBL" id="SET13331.1"/>
    </source>
</evidence>
<organism evidence="3 5">
    <name type="scientific">Draconibacterium orientale</name>
    <dbReference type="NCBI Taxonomy" id="1168034"/>
    <lineage>
        <taxon>Bacteria</taxon>
        <taxon>Pseudomonadati</taxon>
        <taxon>Bacteroidota</taxon>
        <taxon>Bacteroidia</taxon>
        <taxon>Marinilabiliales</taxon>
        <taxon>Prolixibacteraceae</taxon>
        <taxon>Draconibacterium</taxon>
    </lineage>
</organism>
<protein>
    <recommendedName>
        <fullName evidence="6">Lipoprotein</fullName>
    </recommendedName>
</protein>
<evidence type="ECO:0000256" key="1">
    <source>
        <dbReference type="SAM" id="SignalP"/>
    </source>
</evidence>
<keyword evidence="1" id="KW-0732">Signal</keyword>
<dbReference type="AlphaFoldDB" id="X5DEW1"/>
<keyword evidence="4" id="KW-1185">Reference proteome</keyword>
<feature type="chain" id="PRO_5011954869" description="Lipoprotein" evidence="1">
    <location>
        <begin position="16"/>
        <end position="155"/>
    </location>
</feature>
<dbReference type="KEGG" id="dori:FH5T_01150"/>
<dbReference type="OrthoDB" id="1127126at2"/>
<accession>X5DEW1</accession>
<dbReference type="RefSeq" id="WP_038554487.1">
    <property type="nucleotide sequence ID" value="NZ_FOHT01000006.1"/>
</dbReference>
<name>X5DEW1_9BACT</name>
<dbReference type="EMBL" id="FOHT01000006">
    <property type="protein sequence ID" value="SET13331.1"/>
    <property type="molecule type" value="Genomic_DNA"/>
</dbReference>
<dbReference type="EMBL" id="CP007451">
    <property type="protein sequence ID" value="AHW61438.1"/>
    <property type="molecule type" value="Genomic_DNA"/>
</dbReference>
<evidence type="ECO:0008006" key="6">
    <source>
        <dbReference type="Google" id="ProtNLM"/>
    </source>
</evidence>
<dbReference type="Proteomes" id="UP000181981">
    <property type="component" value="Unassembled WGS sequence"/>
</dbReference>
<dbReference type="HOGENOM" id="CLU_1692725_0_0_10"/>
<feature type="signal peptide" evidence="1">
    <location>
        <begin position="1"/>
        <end position="15"/>
    </location>
</feature>
<dbReference type="Proteomes" id="UP000023772">
    <property type="component" value="Chromosome"/>
</dbReference>
<proteinExistence type="predicted"/>
<reference evidence="3 5" key="2">
    <citation type="submission" date="2016-10" db="EMBL/GenBank/DDBJ databases">
        <authorList>
            <person name="de Groot N.N."/>
        </authorList>
    </citation>
    <scope>NUCLEOTIDE SEQUENCE [LARGE SCALE GENOMIC DNA]</scope>
    <source>
        <strain evidence="3 5">DSM 25947</strain>
    </source>
</reference>
<evidence type="ECO:0000313" key="2">
    <source>
        <dbReference type="EMBL" id="AHW61438.1"/>
    </source>
</evidence>
<gene>
    <name evidence="2" type="ORF">FH5T_01150</name>
    <name evidence="3" type="ORF">SAMN05444285_106121</name>
</gene>